<dbReference type="RefSeq" id="WP_247401217.1">
    <property type="nucleotide sequence ID" value="NZ_JAKNRV010000096.1"/>
</dbReference>
<evidence type="ECO:0000259" key="1">
    <source>
        <dbReference type="PROSITE" id="PS50943"/>
    </source>
</evidence>
<gene>
    <name evidence="2" type="ORF">L9Z73_12485</name>
</gene>
<evidence type="ECO:0000313" key="3">
    <source>
        <dbReference type="Proteomes" id="UP001317085"/>
    </source>
</evidence>
<accession>A0ABT0EHE1</accession>
<dbReference type="PANTHER" id="PTHR40455:SF1">
    <property type="entry name" value="ANTITOXIN HIGA"/>
    <property type="match status" value="1"/>
</dbReference>
<feature type="domain" description="HTH cro/C1-type" evidence="1">
    <location>
        <begin position="61"/>
        <end position="114"/>
    </location>
</feature>
<evidence type="ECO:0000313" key="2">
    <source>
        <dbReference type="EMBL" id="MCK1785136.1"/>
    </source>
</evidence>
<dbReference type="InterPro" id="IPR001387">
    <property type="entry name" value="Cro/C1-type_HTH"/>
</dbReference>
<dbReference type="Gene3D" id="1.10.260.40">
    <property type="entry name" value="lambda repressor-like DNA-binding domains"/>
    <property type="match status" value="1"/>
</dbReference>
<dbReference type="SUPFAM" id="SSF47413">
    <property type="entry name" value="lambda repressor-like DNA-binding domains"/>
    <property type="match status" value="1"/>
</dbReference>
<dbReference type="PROSITE" id="PS50943">
    <property type="entry name" value="HTH_CROC1"/>
    <property type="match status" value="1"/>
</dbReference>
<dbReference type="Proteomes" id="UP001317085">
    <property type="component" value="Unassembled WGS sequence"/>
</dbReference>
<dbReference type="InterPro" id="IPR010982">
    <property type="entry name" value="Lambda_DNA-bd_dom_sf"/>
</dbReference>
<organism evidence="2 3">
    <name type="scientific">Pseudomonas emilianonis</name>
    <dbReference type="NCBI Taxonomy" id="2915812"/>
    <lineage>
        <taxon>Bacteria</taxon>
        <taxon>Pseudomonadati</taxon>
        <taxon>Pseudomonadota</taxon>
        <taxon>Gammaproteobacteria</taxon>
        <taxon>Pseudomonadales</taxon>
        <taxon>Pseudomonadaceae</taxon>
        <taxon>Pseudomonas</taxon>
    </lineage>
</organism>
<reference evidence="2 3" key="1">
    <citation type="submission" date="2022-02" db="EMBL/GenBank/DDBJ databases">
        <title>Comparative genomics of the first Antarctic Pseudomonas spp. capable of biotransforming 2,4,6-Trinitrotoluene.</title>
        <authorList>
            <person name="Cabrera M.A."/>
            <person name="Marquez S.L."/>
            <person name="Perez-Donoso J.M."/>
        </authorList>
    </citation>
    <scope>NUCLEOTIDE SEQUENCE [LARGE SCALE GENOMIC DNA]</scope>
    <source>
        <strain evidence="2 3">TNT11</strain>
    </source>
</reference>
<comment type="caution">
    <text evidence="2">The sequence shown here is derived from an EMBL/GenBank/DDBJ whole genome shotgun (WGS) entry which is preliminary data.</text>
</comment>
<protein>
    <submittedName>
        <fullName evidence="2">Transcriptional regulator</fullName>
    </submittedName>
</protein>
<proteinExistence type="predicted"/>
<dbReference type="EMBL" id="JAKNRV010000096">
    <property type="protein sequence ID" value="MCK1785136.1"/>
    <property type="molecule type" value="Genomic_DNA"/>
</dbReference>
<name>A0ABT0EHE1_9PSED</name>
<sequence length="124" mass="14098">MNIKPIHSQEDLTAALARVEQIWEAPIGSPEGDELEILAVLIEKYEAEHYPMPPSDPVEAIRFRMEQLGMTARDLEAFIGTSGRVSEVLNRKRKLSLSMIKRLHEGLSIPYERLLAGAYDLRRL</sequence>
<keyword evidence="3" id="KW-1185">Reference proteome</keyword>
<dbReference type="InterPro" id="IPR039060">
    <property type="entry name" value="Antitox_HigA"/>
</dbReference>
<dbReference type="PANTHER" id="PTHR40455">
    <property type="entry name" value="ANTITOXIN HIGA"/>
    <property type="match status" value="1"/>
</dbReference>